<evidence type="ECO:0008006" key="3">
    <source>
        <dbReference type="Google" id="ProtNLM"/>
    </source>
</evidence>
<organism evidence="2">
    <name type="scientific">marine sediment metagenome</name>
    <dbReference type="NCBI Taxonomy" id="412755"/>
    <lineage>
        <taxon>unclassified sequences</taxon>
        <taxon>metagenomes</taxon>
        <taxon>ecological metagenomes</taxon>
    </lineage>
</organism>
<feature type="transmembrane region" description="Helical" evidence="1">
    <location>
        <begin position="442"/>
        <end position="461"/>
    </location>
</feature>
<dbReference type="GO" id="GO:0140359">
    <property type="term" value="F:ABC-type transporter activity"/>
    <property type="evidence" value="ECO:0007669"/>
    <property type="project" value="InterPro"/>
</dbReference>
<dbReference type="EMBL" id="LAZR01011184">
    <property type="protein sequence ID" value="KKM62991.1"/>
    <property type="molecule type" value="Genomic_DNA"/>
</dbReference>
<dbReference type="GO" id="GO:0005886">
    <property type="term" value="C:plasma membrane"/>
    <property type="evidence" value="ECO:0007669"/>
    <property type="project" value="UniProtKB-SubCell"/>
</dbReference>
<evidence type="ECO:0000256" key="1">
    <source>
        <dbReference type="SAM" id="Phobius"/>
    </source>
</evidence>
<gene>
    <name evidence="2" type="ORF">LCGC14_1516060</name>
</gene>
<keyword evidence="1" id="KW-1133">Transmembrane helix</keyword>
<feature type="transmembrane region" description="Helical" evidence="1">
    <location>
        <begin position="21"/>
        <end position="38"/>
    </location>
</feature>
<feature type="non-terminal residue" evidence="2">
    <location>
        <position position="462"/>
    </location>
</feature>
<accession>A0A0F9JKS6</accession>
<dbReference type="InterPro" id="IPR021913">
    <property type="entry name" value="DUF3526"/>
</dbReference>
<keyword evidence="1" id="KW-0812">Transmembrane</keyword>
<dbReference type="PANTHER" id="PTHR43471:SF1">
    <property type="entry name" value="ABC TRANSPORTER PERMEASE PROTEIN NOSY-RELATED"/>
    <property type="match status" value="1"/>
</dbReference>
<dbReference type="PANTHER" id="PTHR43471">
    <property type="entry name" value="ABC TRANSPORTER PERMEASE"/>
    <property type="match status" value="1"/>
</dbReference>
<dbReference type="Pfam" id="PF12679">
    <property type="entry name" value="ABC2_membrane_2"/>
    <property type="match status" value="1"/>
</dbReference>
<feature type="transmembrane region" description="Helical" evidence="1">
    <location>
        <begin position="210"/>
        <end position="233"/>
    </location>
</feature>
<evidence type="ECO:0000313" key="2">
    <source>
        <dbReference type="EMBL" id="KKM62991.1"/>
    </source>
</evidence>
<reference evidence="2" key="1">
    <citation type="journal article" date="2015" name="Nature">
        <title>Complex archaea that bridge the gap between prokaryotes and eukaryotes.</title>
        <authorList>
            <person name="Spang A."/>
            <person name="Saw J.H."/>
            <person name="Jorgensen S.L."/>
            <person name="Zaremba-Niedzwiedzka K."/>
            <person name="Martijn J."/>
            <person name="Lind A.E."/>
            <person name="van Eijk R."/>
            <person name="Schleper C."/>
            <person name="Guy L."/>
            <person name="Ettema T.J."/>
        </authorList>
    </citation>
    <scope>NUCLEOTIDE SEQUENCE</scope>
</reference>
<feature type="transmembrane region" description="Helical" evidence="1">
    <location>
        <begin position="245"/>
        <end position="264"/>
    </location>
</feature>
<protein>
    <recommendedName>
        <fullName evidence="3">DUF3526 domain-containing protein</fullName>
    </recommendedName>
</protein>
<feature type="transmembrane region" description="Helical" evidence="1">
    <location>
        <begin position="176"/>
        <end position="198"/>
    </location>
</feature>
<feature type="transmembrane region" description="Helical" evidence="1">
    <location>
        <begin position="123"/>
        <end position="145"/>
    </location>
</feature>
<keyword evidence="1" id="KW-0472">Membrane</keyword>
<dbReference type="Pfam" id="PF12040">
    <property type="entry name" value="DUF3526"/>
    <property type="match status" value="1"/>
</dbReference>
<comment type="caution">
    <text evidence="2">The sequence shown here is derived from an EMBL/GenBank/DDBJ whole genome shotgun (WGS) entry which is preliminary data.</text>
</comment>
<dbReference type="AlphaFoldDB" id="A0A0F9JKS6"/>
<name>A0A0F9JKS6_9ZZZZ</name>
<sequence length="462" mass="52398">MVFSIARHELSELWRHKTLKVLLPLVVILTVLVAFSHWQQQQDFMAIQQQWQQTNDDAWEAQPDRHPHRAAHYGAMVFRQVSSLSFIDAGVNPFVGNVLFLEAHRQNSSQFKQYSASHSYMQLGYLSGATLILLVWPLVLIALAYKSISGERQQGTLRQIISLGVSFRQMMVGKSLAFAFISLLFLVLVFGVAAVFLGQAGMGADTLIRFGFLFILYFSYCLMWIGIIMLISATARANNQSLSMALFLWLAIVVVLPKLAYSLAEWRYPVPDNAVFAIQTAKAVAKVGNSHDPDDPYFSDFKQQVLAQYGVSRVEDLPVNWRGLLMQEGERITSEVFEQEYAKLIGQFYKQNQWVMAFSVLSPYLLTSQLSTQLAGTSYQQIRHFEEAAEAYRFRLIQSLNDLHINEVKEEHGHEQGISKQHWSKLAHFDYQPSSLQQEAKGMLSMLGLIGIWLAGLVATLF</sequence>
<proteinExistence type="predicted"/>